<evidence type="ECO:0000256" key="1">
    <source>
        <dbReference type="ARBA" id="ARBA00022741"/>
    </source>
</evidence>
<evidence type="ECO:0000256" key="3">
    <source>
        <dbReference type="PROSITE-ProRule" id="PRU00169"/>
    </source>
</evidence>
<comment type="caution">
    <text evidence="6">The sequence shown here is derived from an EMBL/GenBank/DDBJ whole genome shotgun (WGS) entry which is preliminary data.</text>
</comment>
<dbReference type="SMART" id="SM00448">
    <property type="entry name" value="REC"/>
    <property type="match status" value="1"/>
</dbReference>
<dbReference type="Gene3D" id="3.40.50.2300">
    <property type="match status" value="1"/>
</dbReference>
<dbReference type="InterPro" id="IPR058031">
    <property type="entry name" value="AAA_lid_NorR"/>
</dbReference>
<dbReference type="PROSITE" id="PS50045">
    <property type="entry name" value="SIGMA54_INTERACT_4"/>
    <property type="match status" value="1"/>
</dbReference>
<dbReference type="Gene3D" id="1.10.8.60">
    <property type="match status" value="1"/>
</dbReference>
<feature type="domain" description="Response regulatory" evidence="5">
    <location>
        <begin position="15"/>
        <end position="137"/>
    </location>
</feature>
<dbReference type="InterPro" id="IPR027417">
    <property type="entry name" value="P-loop_NTPase"/>
</dbReference>
<dbReference type="EMBL" id="WFLN01000005">
    <property type="protein sequence ID" value="KAB8031952.1"/>
    <property type="molecule type" value="Genomic_DNA"/>
</dbReference>
<feature type="domain" description="Sigma-54 factor interaction" evidence="4">
    <location>
        <begin position="212"/>
        <end position="387"/>
    </location>
</feature>
<keyword evidence="2" id="KW-0067">ATP-binding</keyword>
<dbReference type="AlphaFoldDB" id="A0A833JEA5"/>
<sequence>MNTLFQNVMTAEEFILIHLDDDPLELKSFARKIQTNKKNISFNIISVINLLEFKKMIQKIKKIDFAILDIYLSEKDQQDGISIVSELRKLHPEIIVLMSSNLDDPESILQSLKAGADEFLSKKFKMDNIVDKILSIRKSAFLKRGISDVFQQKKECQHDFLHSFAGATVRKIYYRIPQIINSAITSVYVEGESGTGKEIVADLFSYFVKDMPFIKVNCGSISQSLLESVLFGHVKGAFTGANTHKSGLLEDAHGGWLFLDEVASLSTNAQVALLRVLENQEVTRIGESTPRKINVRFIAASNIPLGKQVEKGEFRNDLWQRLCETEILLKSLRERKNEIPDLISFFCKKMRGGPYKIEQTAMNVLCQLPWDEGNVRELRNCLRAMTEHQNKKVLSPMGIPERILEKSKEKDLRYNELIIDKDTLQIPIKNQEGKLFSFKEMCEILLRTYLKTFYAEKMNLSLVAKKLGIARSTLQIKYNKIKSK</sequence>
<dbReference type="Pfam" id="PF00072">
    <property type="entry name" value="Response_reg"/>
    <property type="match status" value="1"/>
</dbReference>
<feature type="modified residue" description="4-aspartylphosphate" evidence="3">
    <location>
        <position position="69"/>
    </location>
</feature>
<dbReference type="Pfam" id="PF00158">
    <property type="entry name" value="Sigma54_activat"/>
    <property type="match status" value="1"/>
</dbReference>
<dbReference type="CDD" id="cd00009">
    <property type="entry name" value="AAA"/>
    <property type="match status" value="1"/>
</dbReference>
<dbReference type="PROSITE" id="PS00675">
    <property type="entry name" value="SIGMA54_INTERACT_1"/>
    <property type="match status" value="1"/>
</dbReference>
<dbReference type="GO" id="GO:0000160">
    <property type="term" value="P:phosphorelay signal transduction system"/>
    <property type="evidence" value="ECO:0007669"/>
    <property type="project" value="InterPro"/>
</dbReference>
<name>A0A833JEA5_9BACT</name>
<keyword evidence="7" id="KW-1185">Reference proteome</keyword>
<dbReference type="GO" id="GO:0006355">
    <property type="term" value="P:regulation of DNA-templated transcription"/>
    <property type="evidence" value="ECO:0007669"/>
    <property type="project" value="InterPro"/>
</dbReference>
<dbReference type="GO" id="GO:0005524">
    <property type="term" value="F:ATP binding"/>
    <property type="evidence" value="ECO:0007669"/>
    <property type="project" value="UniProtKB-KW"/>
</dbReference>
<evidence type="ECO:0000259" key="5">
    <source>
        <dbReference type="PROSITE" id="PS50110"/>
    </source>
</evidence>
<evidence type="ECO:0000313" key="7">
    <source>
        <dbReference type="Proteomes" id="UP000442694"/>
    </source>
</evidence>
<evidence type="ECO:0000313" key="6">
    <source>
        <dbReference type="EMBL" id="KAB8031952.1"/>
    </source>
</evidence>
<reference evidence="6 7" key="1">
    <citation type="submission" date="2019-10" db="EMBL/GenBank/DDBJ databases">
        <title>New genus of Silvanigrellaceae.</title>
        <authorList>
            <person name="Pitt A."/>
            <person name="Hahn M.W."/>
        </authorList>
    </citation>
    <scope>NUCLEOTIDE SEQUENCE [LARGE SCALE GENOMIC DNA]</scope>
    <source>
        <strain evidence="6 7">33A1-SZDP</strain>
    </source>
</reference>
<dbReference type="InterPro" id="IPR025662">
    <property type="entry name" value="Sigma_54_int_dom_ATP-bd_1"/>
</dbReference>
<dbReference type="PANTHER" id="PTHR32071">
    <property type="entry name" value="TRANSCRIPTIONAL REGULATORY PROTEIN"/>
    <property type="match status" value="1"/>
</dbReference>
<keyword evidence="3" id="KW-0597">Phosphoprotein</keyword>
<dbReference type="CDD" id="cd00156">
    <property type="entry name" value="REC"/>
    <property type="match status" value="1"/>
</dbReference>
<proteinExistence type="predicted"/>
<dbReference type="SUPFAM" id="SSF52172">
    <property type="entry name" value="CheY-like"/>
    <property type="match status" value="1"/>
</dbReference>
<dbReference type="RefSeq" id="WP_152212127.1">
    <property type="nucleotide sequence ID" value="NZ_WFLN01000005.1"/>
</dbReference>
<dbReference type="InterPro" id="IPR001789">
    <property type="entry name" value="Sig_transdc_resp-reg_receiver"/>
</dbReference>
<gene>
    <name evidence="6" type="ORF">GCL57_04715</name>
</gene>
<dbReference type="InterPro" id="IPR002078">
    <property type="entry name" value="Sigma_54_int"/>
</dbReference>
<dbReference type="InterPro" id="IPR011006">
    <property type="entry name" value="CheY-like_superfamily"/>
</dbReference>
<protein>
    <submittedName>
        <fullName evidence="6">Response regulator</fullName>
    </submittedName>
</protein>
<evidence type="ECO:0000259" key="4">
    <source>
        <dbReference type="PROSITE" id="PS50045"/>
    </source>
</evidence>
<dbReference type="PROSITE" id="PS50110">
    <property type="entry name" value="RESPONSE_REGULATORY"/>
    <property type="match status" value="1"/>
</dbReference>
<dbReference type="Pfam" id="PF25601">
    <property type="entry name" value="AAA_lid_14"/>
    <property type="match status" value="1"/>
</dbReference>
<dbReference type="Gene3D" id="3.40.50.300">
    <property type="entry name" value="P-loop containing nucleotide triphosphate hydrolases"/>
    <property type="match status" value="1"/>
</dbReference>
<accession>A0A833JEA5</accession>
<dbReference type="SMART" id="SM00382">
    <property type="entry name" value="AAA"/>
    <property type="match status" value="1"/>
</dbReference>
<dbReference type="InterPro" id="IPR003593">
    <property type="entry name" value="AAA+_ATPase"/>
</dbReference>
<keyword evidence="1" id="KW-0547">Nucleotide-binding</keyword>
<evidence type="ECO:0000256" key="2">
    <source>
        <dbReference type="ARBA" id="ARBA00022840"/>
    </source>
</evidence>
<dbReference type="Proteomes" id="UP000442694">
    <property type="component" value="Unassembled WGS sequence"/>
</dbReference>
<dbReference type="PANTHER" id="PTHR32071:SF57">
    <property type="entry name" value="C4-DICARBOXYLATE TRANSPORT TRANSCRIPTIONAL REGULATORY PROTEIN DCTD"/>
    <property type="match status" value="1"/>
</dbReference>
<dbReference type="SUPFAM" id="SSF52540">
    <property type="entry name" value="P-loop containing nucleoside triphosphate hydrolases"/>
    <property type="match status" value="1"/>
</dbReference>
<organism evidence="6 7">
    <name type="scientific">Fluviispira multicolorata</name>
    <dbReference type="NCBI Taxonomy" id="2654512"/>
    <lineage>
        <taxon>Bacteria</taxon>
        <taxon>Pseudomonadati</taxon>
        <taxon>Bdellovibrionota</taxon>
        <taxon>Oligoflexia</taxon>
        <taxon>Silvanigrellales</taxon>
        <taxon>Silvanigrellaceae</taxon>
        <taxon>Fluviispira</taxon>
    </lineage>
</organism>